<dbReference type="Gene3D" id="3.40.50.10490">
    <property type="entry name" value="Glucose-6-phosphate isomerase like protein, domain 1"/>
    <property type="match status" value="1"/>
</dbReference>
<evidence type="ECO:0000259" key="4">
    <source>
        <dbReference type="PROSITE" id="PS51071"/>
    </source>
</evidence>
<reference evidence="6 7" key="1">
    <citation type="submission" date="2016-12" db="EMBL/GenBank/DDBJ databases">
        <authorList>
            <person name="Song W.-J."/>
            <person name="Kurnit D.M."/>
        </authorList>
    </citation>
    <scope>NUCLEOTIDE SEQUENCE [LARGE SCALE GENOMIC DNA]</scope>
    <source>
        <strain evidence="6 7">CECT 9026</strain>
    </source>
</reference>
<organism evidence="6 7">
    <name type="scientific">Vibrio spartinae</name>
    <dbReference type="NCBI Taxonomy" id="1918945"/>
    <lineage>
        <taxon>Bacteria</taxon>
        <taxon>Pseudomonadati</taxon>
        <taxon>Pseudomonadota</taxon>
        <taxon>Gammaproteobacteria</taxon>
        <taxon>Vibrionales</taxon>
        <taxon>Vibrionaceae</taxon>
        <taxon>Vibrio</taxon>
    </lineage>
</organism>
<dbReference type="InterPro" id="IPR036388">
    <property type="entry name" value="WH-like_DNA-bd_sf"/>
</dbReference>
<accession>A0A1N6M1Q0</accession>
<keyword evidence="2" id="KW-0238">DNA-binding</keyword>
<dbReference type="InterPro" id="IPR047640">
    <property type="entry name" value="RpiR-like"/>
</dbReference>
<proteinExistence type="predicted"/>
<keyword evidence="1" id="KW-0805">Transcription regulation</keyword>
<dbReference type="InterPro" id="IPR035472">
    <property type="entry name" value="RpiR-like_SIS"/>
</dbReference>
<dbReference type="OrthoDB" id="370421at2"/>
<dbReference type="Gene3D" id="1.10.10.10">
    <property type="entry name" value="Winged helix-like DNA-binding domain superfamily/Winged helix DNA-binding domain"/>
    <property type="match status" value="1"/>
</dbReference>
<dbReference type="SUPFAM" id="SSF46689">
    <property type="entry name" value="Homeodomain-like"/>
    <property type="match status" value="1"/>
</dbReference>
<keyword evidence="3" id="KW-0804">Transcription</keyword>
<dbReference type="GO" id="GO:0097367">
    <property type="term" value="F:carbohydrate derivative binding"/>
    <property type="evidence" value="ECO:0007669"/>
    <property type="project" value="InterPro"/>
</dbReference>
<dbReference type="InterPro" id="IPR001347">
    <property type="entry name" value="SIS_dom"/>
</dbReference>
<dbReference type="Pfam" id="PF01380">
    <property type="entry name" value="SIS"/>
    <property type="match status" value="1"/>
</dbReference>
<name>A0A1N6M1Q0_9VIBR</name>
<dbReference type="CDD" id="cd05013">
    <property type="entry name" value="SIS_RpiR"/>
    <property type="match status" value="1"/>
</dbReference>
<dbReference type="InterPro" id="IPR009057">
    <property type="entry name" value="Homeodomain-like_sf"/>
</dbReference>
<protein>
    <submittedName>
        <fullName evidence="6">HTH-type transcriptional regulator MurR</fullName>
    </submittedName>
</protein>
<dbReference type="RefSeq" id="WP_074371895.1">
    <property type="nucleotide sequence ID" value="NZ_AP024907.1"/>
</dbReference>
<dbReference type="PROSITE" id="PS51071">
    <property type="entry name" value="HTH_RPIR"/>
    <property type="match status" value="1"/>
</dbReference>
<evidence type="ECO:0000313" key="6">
    <source>
        <dbReference type="EMBL" id="SIO93307.1"/>
    </source>
</evidence>
<evidence type="ECO:0000313" key="7">
    <source>
        <dbReference type="Proteomes" id="UP000184774"/>
    </source>
</evidence>
<dbReference type="PROSITE" id="PS51464">
    <property type="entry name" value="SIS"/>
    <property type="match status" value="1"/>
</dbReference>
<dbReference type="Proteomes" id="UP000184774">
    <property type="component" value="Unassembled WGS sequence"/>
</dbReference>
<dbReference type="Pfam" id="PF01418">
    <property type="entry name" value="HTH_6"/>
    <property type="match status" value="1"/>
</dbReference>
<dbReference type="GO" id="GO:0003700">
    <property type="term" value="F:DNA-binding transcription factor activity"/>
    <property type="evidence" value="ECO:0007669"/>
    <property type="project" value="InterPro"/>
</dbReference>
<dbReference type="InterPro" id="IPR046348">
    <property type="entry name" value="SIS_dom_sf"/>
</dbReference>
<dbReference type="InterPro" id="IPR000281">
    <property type="entry name" value="HTH_RpiR"/>
</dbReference>
<feature type="domain" description="HTH rpiR-type" evidence="4">
    <location>
        <begin position="3"/>
        <end position="76"/>
    </location>
</feature>
<gene>
    <name evidence="6" type="primary">murR</name>
    <name evidence="6" type="ORF">VSP9026_00966</name>
</gene>
<dbReference type="GO" id="GO:1901135">
    <property type="term" value="P:carbohydrate derivative metabolic process"/>
    <property type="evidence" value="ECO:0007669"/>
    <property type="project" value="InterPro"/>
</dbReference>
<evidence type="ECO:0000256" key="1">
    <source>
        <dbReference type="ARBA" id="ARBA00023015"/>
    </source>
</evidence>
<dbReference type="PANTHER" id="PTHR30514:SF21">
    <property type="entry name" value="RPIR-FAMILY TRANSCRIPTIONAL REGULATOR"/>
    <property type="match status" value="1"/>
</dbReference>
<dbReference type="SUPFAM" id="SSF53697">
    <property type="entry name" value="SIS domain"/>
    <property type="match status" value="1"/>
</dbReference>
<dbReference type="AlphaFoldDB" id="A0A1N6M1Q0"/>
<sequence>MNNDLDMVISYSRVKFTRKENQIADYLLANPVPDKIETLAKAIDVSASSLTRFTKKIGCQSFKEFYYRYQRRVEETTPDIEEDQQGALHHEYVNLLQNRYDVFDDKVTQSLAKEIHTRPGIHVYGEGFSTLVAQDLKLRFRRLGKFVDIIPDTDSMDMYGPPMQSNDLLLIISLNGRNERLIKYLNHLKERGVTIACMTANKKSKMVSLSQYVLFTPSLNGEESTGLISPQFPLLMAVDSLYGHYVNTYRSSIDTWMATEKHYLLSK</sequence>
<evidence type="ECO:0000256" key="3">
    <source>
        <dbReference type="ARBA" id="ARBA00023163"/>
    </source>
</evidence>
<evidence type="ECO:0000259" key="5">
    <source>
        <dbReference type="PROSITE" id="PS51464"/>
    </source>
</evidence>
<feature type="domain" description="SIS" evidence="5">
    <location>
        <begin position="111"/>
        <end position="251"/>
    </location>
</feature>
<dbReference type="PANTHER" id="PTHR30514">
    <property type="entry name" value="GLUCOKINASE"/>
    <property type="match status" value="1"/>
</dbReference>
<dbReference type="GO" id="GO:0003677">
    <property type="term" value="F:DNA binding"/>
    <property type="evidence" value="ECO:0007669"/>
    <property type="project" value="UniProtKB-KW"/>
</dbReference>
<evidence type="ECO:0000256" key="2">
    <source>
        <dbReference type="ARBA" id="ARBA00023125"/>
    </source>
</evidence>
<dbReference type="EMBL" id="FSSB01000007">
    <property type="protein sequence ID" value="SIO93307.1"/>
    <property type="molecule type" value="Genomic_DNA"/>
</dbReference>